<dbReference type="NCBIfam" id="TIGR04305">
    <property type="entry name" value="fol_rel_CADD"/>
    <property type="match status" value="1"/>
</dbReference>
<accession>A0ABX6T810</accession>
<dbReference type="Gene3D" id="1.20.910.10">
    <property type="entry name" value="Heme oxygenase-like"/>
    <property type="match status" value="1"/>
</dbReference>
<dbReference type="InterPro" id="IPR039068">
    <property type="entry name" value="PqqC-like"/>
</dbReference>
<evidence type="ECO:0000256" key="1">
    <source>
        <dbReference type="ARBA" id="ARBA00023002"/>
    </source>
</evidence>
<dbReference type="InterPro" id="IPR016084">
    <property type="entry name" value="Haem_Oase-like_multi-hlx"/>
</dbReference>
<dbReference type="SMART" id="SM01236">
    <property type="entry name" value="Haem_oxygenase_2"/>
    <property type="match status" value="1"/>
</dbReference>
<name>A0ABX6T810_9SPHN</name>
<keyword evidence="3" id="KW-1185">Reference proteome</keyword>
<keyword evidence="1" id="KW-0560">Oxidoreductase</keyword>
<gene>
    <name evidence="2" type="ORF">H9L14_12340</name>
</gene>
<sequence>MITTVSSQIDSKVAKRAMLSHPFYQAWTEGRLPIDTLRAYSRQYFHHVDAFPRAVSAVHSACPDREGRRMLAENLAEEEGIEAGKQDHASLWLMFACGLGEDEVAVRSQQLNAETLGLIETFRRLSRRSYASGLGALYAYESQFPAVASAKIEGLIERYDVKDEETLRFFRVHESADVEHSRVCRELLDRLPESERAEAVAAGEELAGALWNFLSGVEREAELTLQ</sequence>
<dbReference type="PANTHER" id="PTHR40279:SF3">
    <property type="entry name" value="4-AMINOBENZOATE SYNTHASE"/>
    <property type="match status" value="1"/>
</dbReference>
<dbReference type="Pfam" id="PF14518">
    <property type="entry name" value="Haem_oxygenas_2"/>
    <property type="match status" value="1"/>
</dbReference>
<dbReference type="RefSeq" id="WP_187708329.1">
    <property type="nucleotide sequence ID" value="NZ_CP060782.1"/>
</dbReference>
<evidence type="ECO:0000313" key="2">
    <source>
        <dbReference type="EMBL" id="QNP45373.1"/>
    </source>
</evidence>
<protein>
    <submittedName>
        <fullName evidence="2">CADD family putative folate metabolism protein</fullName>
    </submittedName>
</protein>
<organism evidence="2 3">
    <name type="scientific">Sphingomonas sediminicola</name>
    <dbReference type="NCBI Taxonomy" id="386874"/>
    <lineage>
        <taxon>Bacteria</taxon>
        <taxon>Pseudomonadati</taxon>
        <taxon>Pseudomonadota</taxon>
        <taxon>Alphaproteobacteria</taxon>
        <taxon>Sphingomonadales</taxon>
        <taxon>Sphingomonadaceae</taxon>
        <taxon>Sphingomonas</taxon>
    </lineage>
</organism>
<dbReference type="SUPFAM" id="SSF48613">
    <property type="entry name" value="Heme oxygenase-like"/>
    <property type="match status" value="1"/>
</dbReference>
<proteinExistence type="predicted"/>
<dbReference type="EMBL" id="CP060782">
    <property type="protein sequence ID" value="QNP45373.1"/>
    <property type="molecule type" value="Genomic_DNA"/>
</dbReference>
<dbReference type="PANTHER" id="PTHR40279">
    <property type="entry name" value="PQQC-LIKE PROTEIN"/>
    <property type="match status" value="1"/>
</dbReference>
<dbReference type="InterPro" id="IPR027572">
    <property type="entry name" value="Fol-rel_CADD"/>
</dbReference>
<dbReference type="Proteomes" id="UP000516105">
    <property type="component" value="Chromosome"/>
</dbReference>
<reference evidence="2 3" key="1">
    <citation type="submission" date="2020-08" db="EMBL/GenBank/DDBJ databases">
        <title>Genome sequence of Sphingomonas sediminicola KACC 15039T.</title>
        <authorList>
            <person name="Hyun D.-W."/>
            <person name="Bae J.-W."/>
        </authorList>
    </citation>
    <scope>NUCLEOTIDE SEQUENCE [LARGE SCALE GENOMIC DNA]</scope>
    <source>
        <strain evidence="2 3">KACC 15039</strain>
    </source>
</reference>
<evidence type="ECO:0000313" key="3">
    <source>
        <dbReference type="Proteomes" id="UP000516105"/>
    </source>
</evidence>